<dbReference type="KEGG" id="phu:Phum_PHUM126170"/>
<dbReference type="PROSITE" id="PS50838">
    <property type="entry name" value="MAGE"/>
    <property type="match status" value="1"/>
</dbReference>
<accession>E0VDX0</accession>
<feature type="domain" description="MAGE" evidence="1">
    <location>
        <begin position="108"/>
        <end position="204"/>
    </location>
</feature>
<dbReference type="OrthoDB" id="205198at2759"/>
<reference evidence="3" key="3">
    <citation type="submission" date="2021-02" db="UniProtKB">
        <authorList>
            <consortium name="EnsemblMetazoa"/>
        </authorList>
    </citation>
    <scope>IDENTIFICATION</scope>
    <source>
        <strain evidence="3">USDA</strain>
    </source>
</reference>
<dbReference type="EMBL" id="DS235088">
    <property type="protein sequence ID" value="EEB11576.1"/>
    <property type="molecule type" value="Genomic_DNA"/>
</dbReference>
<dbReference type="InterPro" id="IPR041899">
    <property type="entry name" value="MAGE_WH2"/>
</dbReference>
<protein>
    <submittedName>
        <fullName evidence="2 3">Melanoma-associated antigen G1, putative</fullName>
    </submittedName>
</protein>
<dbReference type="GO" id="GO:0005634">
    <property type="term" value="C:nucleus"/>
    <property type="evidence" value="ECO:0007669"/>
    <property type="project" value="TreeGrafter"/>
</dbReference>
<evidence type="ECO:0000259" key="1">
    <source>
        <dbReference type="PROSITE" id="PS50838"/>
    </source>
</evidence>
<dbReference type="InParanoid" id="E0VDX0"/>
<dbReference type="Gene3D" id="1.10.10.1210">
    <property type="entry name" value="MAGE homology domain, winged helix WH2 motif"/>
    <property type="match status" value="1"/>
</dbReference>
<evidence type="ECO:0000313" key="3">
    <source>
        <dbReference type="EnsemblMetazoa" id="PHUM126170-PA"/>
    </source>
</evidence>
<dbReference type="GeneID" id="8239329"/>
<organism>
    <name type="scientific">Pediculus humanus subsp. corporis</name>
    <name type="common">Body louse</name>
    <dbReference type="NCBI Taxonomy" id="121224"/>
    <lineage>
        <taxon>Eukaryota</taxon>
        <taxon>Metazoa</taxon>
        <taxon>Ecdysozoa</taxon>
        <taxon>Arthropoda</taxon>
        <taxon>Hexapoda</taxon>
        <taxon>Insecta</taxon>
        <taxon>Pterygota</taxon>
        <taxon>Neoptera</taxon>
        <taxon>Paraneoptera</taxon>
        <taxon>Psocodea</taxon>
        <taxon>Troctomorpha</taxon>
        <taxon>Phthiraptera</taxon>
        <taxon>Anoplura</taxon>
        <taxon>Pediculidae</taxon>
        <taxon>Pediculus</taxon>
    </lineage>
</organism>
<dbReference type="HOGENOM" id="CLU_1226101_0_0_1"/>
<dbReference type="InterPro" id="IPR002190">
    <property type="entry name" value="MHD_dom"/>
</dbReference>
<sequence length="226" mass="26106">MEDSEGNNELIECDEKLTNDVVKAIFLLDHSKKPFKAADIIALLNCKPSRKQWVTVFDKAKQKIRGLGLVLNEANNKSSKVFFLTSINTPLPLMCRYASDNEKANRTLLVLVLTYIFMKEKSVSEEDILNHLKQLKIFSEESPVHKYFGDVKKKIFTEFVNQCYIEKVLNKESNEIFINWGERANAEITKRSILEFVCRIGYKDSVQPKNFVSHYAKVTEEEDVTE</sequence>
<dbReference type="eggNOG" id="KOG4562">
    <property type="taxonomic scope" value="Eukaryota"/>
</dbReference>
<dbReference type="FunCoup" id="E0VDX0">
    <property type="interactions" value="504"/>
</dbReference>
<reference evidence="2" key="2">
    <citation type="submission" date="2007-04" db="EMBL/GenBank/DDBJ databases">
        <title>The genome of the human body louse.</title>
        <authorList>
            <consortium name="The Human Body Louse Genome Consortium"/>
            <person name="Kirkness E."/>
            <person name="Walenz B."/>
            <person name="Hass B."/>
            <person name="Bruggner R."/>
            <person name="Strausberg R."/>
        </authorList>
    </citation>
    <scope>NUCLEOTIDE SEQUENCE</scope>
    <source>
        <strain evidence="2">USDA</strain>
    </source>
</reference>
<keyword evidence="4" id="KW-1185">Reference proteome</keyword>
<dbReference type="SMART" id="SM01373">
    <property type="entry name" value="MAGE"/>
    <property type="match status" value="1"/>
</dbReference>
<dbReference type="STRING" id="121224.E0VDX0"/>
<name>E0VDX0_PEDHC</name>
<dbReference type="EnsemblMetazoa" id="PHUM126170-RA">
    <property type="protein sequence ID" value="PHUM126170-PA"/>
    <property type="gene ID" value="PHUM126170"/>
</dbReference>
<evidence type="ECO:0000313" key="4">
    <source>
        <dbReference type="Proteomes" id="UP000009046"/>
    </source>
</evidence>
<dbReference type="PANTHER" id="PTHR11736">
    <property type="entry name" value="MELANOMA-ASSOCIATED ANTIGEN MAGE ANTIGEN"/>
    <property type="match status" value="1"/>
</dbReference>
<reference evidence="2" key="1">
    <citation type="submission" date="2007-04" db="EMBL/GenBank/DDBJ databases">
        <title>Annotation of Pediculus humanus corporis strain USDA.</title>
        <authorList>
            <person name="Kirkness E."/>
            <person name="Hannick L."/>
            <person name="Hass B."/>
            <person name="Bruggner R."/>
            <person name="Lawson D."/>
            <person name="Bidwell S."/>
            <person name="Joardar V."/>
            <person name="Caler E."/>
            <person name="Walenz B."/>
            <person name="Inman J."/>
            <person name="Schobel S."/>
            <person name="Galinsky K."/>
            <person name="Amedeo P."/>
            <person name="Strausberg R."/>
        </authorList>
    </citation>
    <scope>NUCLEOTIDE SEQUENCE</scope>
    <source>
        <strain evidence="2">USDA</strain>
    </source>
</reference>
<dbReference type="Pfam" id="PF01454">
    <property type="entry name" value="MAGE"/>
    <property type="match status" value="1"/>
</dbReference>
<dbReference type="CTD" id="8239329"/>
<dbReference type="PANTHER" id="PTHR11736:SF14">
    <property type="entry name" value="NSE3 HOMOLOG, SMC5-SMC6 COMPLEX COMPONENT"/>
    <property type="match status" value="1"/>
</dbReference>
<dbReference type="EMBL" id="AAZO01001480">
    <property type="status" value="NOT_ANNOTATED_CDS"/>
    <property type="molecule type" value="Genomic_DNA"/>
</dbReference>
<dbReference type="AlphaFoldDB" id="E0VDX0"/>
<dbReference type="RefSeq" id="XP_002424314.1">
    <property type="nucleotide sequence ID" value="XM_002424269.1"/>
</dbReference>
<dbReference type="VEuPathDB" id="VectorBase:PHUM126170"/>
<evidence type="ECO:0000313" key="2">
    <source>
        <dbReference type="EMBL" id="EEB11576.1"/>
    </source>
</evidence>
<gene>
    <name evidence="3" type="primary">8239329</name>
    <name evidence="2" type="ORF">Phum_PHUM126170</name>
</gene>
<dbReference type="FunFam" id="1.10.10.1210:FF:000001">
    <property type="entry name" value="melanoma-associated antigen D1"/>
    <property type="match status" value="1"/>
</dbReference>
<dbReference type="Proteomes" id="UP000009046">
    <property type="component" value="Unassembled WGS sequence"/>
</dbReference>
<dbReference type="InterPro" id="IPR037445">
    <property type="entry name" value="MAGE"/>
</dbReference>
<proteinExistence type="predicted"/>